<proteinExistence type="predicted"/>
<dbReference type="PANTHER" id="PTHR22576:SF37">
    <property type="entry name" value="MUCOSA-ASSOCIATED LYMPHOID TISSUE LYMPHOMA TRANSLOCATION PROTEIN 1"/>
    <property type="match status" value="1"/>
</dbReference>
<keyword evidence="3" id="KW-1185">Reference proteome</keyword>
<dbReference type="AlphaFoldDB" id="R9BUQ7"/>
<feature type="domain" description="Peptidase C14 caspase" evidence="1">
    <location>
        <begin position="6"/>
        <end position="203"/>
    </location>
</feature>
<dbReference type="SUPFAM" id="SSF52129">
    <property type="entry name" value="Caspase-like"/>
    <property type="match status" value="1"/>
</dbReference>
<evidence type="ECO:0000313" key="3">
    <source>
        <dbReference type="Proteomes" id="UP000013988"/>
    </source>
</evidence>
<dbReference type="EMBL" id="ASRV01000205">
    <property type="protein sequence ID" value="EOR20425.1"/>
    <property type="molecule type" value="Genomic_DNA"/>
</dbReference>
<dbReference type="PATRIC" id="fig|1202534.3.peg.3463"/>
<dbReference type="Proteomes" id="UP000013988">
    <property type="component" value="Unassembled WGS sequence"/>
</dbReference>
<dbReference type="OrthoDB" id="9812126at2"/>
<protein>
    <submittedName>
        <fullName evidence="2">Caspase domain-containing protein</fullName>
    </submittedName>
</protein>
<dbReference type="Pfam" id="PF00656">
    <property type="entry name" value="Peptidase_C14"/>
    <property type="match status" value="1"/>
</dbReference>
<dbReference type="Gene3D" id="3.40.50.1460">
    <property type="match status" value="1"/>
</dbReference>
<evidence type="ECO:0000259" key="1">
    <source>
        <dbReference type="Pfam" id="PF00656"/>
    </source>
</evidence>
<comment type="caution">
    <text evidence="2">The sequence shown here is derived from an EMBL/GenBank/DDBJ whole genome shotgun (WGS) entry which is preliminary data.</text>
</comment>
<reference evidence="2 3" key="1">
    <citation type="submission" date="2013-03" db="EMBL/GenBank/DDBJ databases">
        <title>Whole genome shotgun sequencing of Clostridium sartagoforme AAU1.</title>
        <authorList>
            <person name="Joshi C.G."/>
            <person name="Duggirala S.M."/>
            <person name="Nathani N.M."/>
            <person name="Bhatt V.D."/>
            <person name="Patel A.K."/>
            <person name="Pandya P.R."/>
            <person name="KaPatel J.A."/>
        </authorList>
    </citation>
    <scope>NUCLEOTIDE SEQUENCE [LARGE SCALE GENOMIC DNA]</scope>
    <source>
        <strain evidence="2 3">AAU1</strain>
    </source>
</reference>
<dbReference type="InterPro" id="IPR011600">
    <property type="entry name" value="Pept_C14_caspase"/>
</dbReference>
<sequence length="517" mass="60188">MSTVKSLLIGVSDYSMMNENNLPFCINDISAMSEALTKGLKAEASNIIACGDNGIVTKSNFLDSLKKAISTVKPEDTFIFYFSGHGGNSEIGHLLLLSDGYIMTQEVIELFESIPAKNKIIIFDSCMAGNFEVVETPIFSQTMLLDDFVGKGYAVISSCNATQYSYGHPNKPVSLFTSFLCEALKDRYIIREGKKSLNDIQKLLFLYLSIWNKNNHKRIQNPIYRANLGGTIYFSVEDYTSYKIKNFYEETEKYTIYSVKPLHSSIAKRYSARIILKEPLSFEEIAQINHEVVEKLKMEEFYNNSKSELYWKGKPANIVFCYFGRDEQDMINNNYICHTTWVDNSQDKEWWYKLYNNCEVIKNIHFNVHTYYDTLKTFNEENIGEKNLLYKKTTMIVKNIVTLAESAISLYNEFINNSKTEIELIQDMEILIPHIEKWYFFETELELPPKELKKWCQCCSSLVSTIHDFTFFYNQRYIDGRTSENRIACMNMTIKRYYDDLEKLKIEEQTLTLHDKI</sequence>
<dbReference type="GO" id="GO:0006508">
    <property type="term" value="P:proteolysis"/>
    <property type="evidence" value="ECO:0007669"/>
    <property type="project" value="InterPro"/>
</dbReference>
<dbReference type="GO" id="GO:0004197">
    <property type="term" value="F:cysteine-type endopeptidase activity"/>
    <property type="evidence" value="ECO:0007669"/>
    <property type="project" value="InterPro"/>
</dbReference>
<dbReference type="PANTHER" id="PTHR22576">
    <property type="entry name" value="MUCOSA ASSOCIATED LYMPHOID TISSUE LYMPHOMA TRANSLOCATION PROTEIN 1/PARACASPASE"/>
    <property type="match status" value="1"/>
</dbReference>
<organism evidence="2 3">
    <name type="scientific">Clostridium sartagoforme AAU1</name>
    <dbReference type="NCBI Taxonomy" id="1202534"/>
    <lineage>
        <taxon>Bacteria</taxon>
        <taxon>Bacillati</taxon>
        <taxon>Bacillota</taxon>
        <taxon>Clostridia</taxon>
        <taxon>Eubacteriales</taxon>
        <taxon>Clostridiaceae</taxon>
        <taxon>Clostridium</taxon>
    </lineage>
</organism>
<dbReference type="InterPro" id="IPR029030">
    <property type="entry name" value="Caspase-like_dom_sf"/>
</dbReference>
<name>R9BUQ7_9CLOT</name>
<accession>R9BUQ7</accession>
<evidence type="ECO:0000313" key="2">
    <source>
        <dbReference type="EMBL" id="EOR20425.1"/>
    </source>
</evidence>
<dbReference type="InterPro" id="IPR052039">
    <property type="entry name" value="Caspase-related_regulators"/>
</dbReference>
<dbReference type="RefSeq" id="WP_016208704.1">
    <property type="nucleotide sequence ID" value="NZ_ASRV01000205.1"/>
</dbReference>
<gene>
    <name evidence="2" type="ORF">A500_17380</name>
</gene>